<evidence type="ECO:0000259" key="1">
    <source>
        <dbReference type="PROSITE" id="PS51192"/>
    </source>
</evidence>
<feature type="domain" description="Helicase ATP-binding" evidence="1">
    <location>
        <begin position="66"/>
        <end position="236"/>
    </location>
</feature>
<keyword evidence="3" id="KW-0547">Nucleotide-binding</keyword>
<keyword evidence="3" id="KW-0347">Helicase</keyword>
<dbReference type="GO" id="GO:0016787">
    <property type="term" value="F:hydrolase activity"/>
    <property type="evidence" value="ECO:0007669"/>
    <property type="project" value="InterPro"/>
</dbReference>
<reference evidence="3 4" key="1">
    <citation type="journal article" date="2018" name="Int. J. Syst. Evol. Microbiol.">
        <title>Whole-genome-based revisit of Photorhabdus phylogeny: proposal for the elevation of most Photorhabdus subspecies to the species level and description of one novel species Photorhabdus bodei sp. nov., and one novel subspecies Photorhabdus laumondii subsp. clarkei subsp. nov.</title>
        <authorList>
            <person name="Machado R.A.R."/>
            <person name="Wuthrich D."/>
            <person name="Kuhnert P."/>
            <person name="Arce C.C.M."/>
            <person name="Thonen L."/>
            <person name="Ruiz C."/>
            <person name="Zhang X."/>
            <person name="Robert C.A.M."/>
            <person name="Karimi J."/>
            <person name="Kamali S."/>
            <person name="Ma J."/>
            <person name="Bruggmann R."/>
            <person name="Erb M."/>
        </authorList>
    </citation>
    <scope>NUCLEOTIDE SEQUENCE [LARGE SCALE GENOMIC DNA]</scope>
    <source>
        <strain evidence="3 4">BOJ-47</strain>
    </source>
</reference>
<dbReference type="Pfam" id="PF04851">
    <property type="entry name" value="ResIII"/>
    <property type="match status" value="1"/>
</dbReference>
<dbReference type="InterPro" id="IPR027417">
    <property type="entry name" value="P-loop_NTPase"/>
</dbReference>
<gene>
    <name evidence="3" type="ORF">CKY01_17885</name>
</gene>
<dbReference type="InterPro" id="IPR014001">
    <property type="entry name" value="Helicase_ATP-bd"/>
</dbReference>
<proteinExistence type="predicted"/>
<dbReference type="GO" id="GO:0005829">
    <property type="term" value="C:cytosol"/>
    <property type="evidence" value="ECO:0007669"/>
    <property type="project" value="TreeGrafter"/>
</dbReference>
<dbReference type="PROSITE" id="PS51194">
    <property type="entry name" value="HELICASE_CTER"/>
    <property type="match status" value="1"/>
</dbReference>
<dbReference type="GO" id="GO:0004386">
    <property type="term" value="F:helicase activity"/>
    <property type="evidence" value="ECO:0007669"/>
    <property type="project" value="UniProtKB-KW"/>
</dbReference>
<dbReference type="PANTHER" id="PTHR47396">
    <property type="entry name" value="TYPE I RESTRICTION ENZYME ECOKI R PROTEIN"/>
    <property type="match status" value="1"/>
</dbReference>
<sequence length="996" mass="112701">MGLLIENKVKDSTVTWLPLDTEHHSPESIHASWCNSNFLFKEENLTAGINGLRPPQIGGIHAALGYERSDDMSAATIVMPTGTGKTETILSIVVAGHFKKTLVIVPSDTLREQTKNKFIQLGLLRQLGLIKEDIFNPIVATIKHGVDNINDLKEILTSNVIVASVAALSKFKHEFFVKLTEACSHLIVDEAHHITAKTWASVKSQFKNKSIFQFTATPFRNDGSRVEGKIIFNYPLKKAQDDGYFKPIKFHPVREFIEEKSDKAIAEKAIKLLRDDLRAGLDHIVMARVSTIKRAKNIFEIYAKEMDLKPVLINSKTKKKSDVLKAIKNREHKIIVCVDMLGEGFDLPQLKISAIHDPHKSINIMLQFTGRFTRTAKNVGDAKFVANIANPNVNESLEELYKEDSDWNSVISDISYRKIKDEKEYQEFRSGFPKESNLLDLGLTPSISTTVYKMLLATWKPDRFLQFANKQFQVMDSVLNNERNILIFSVKSFLPVGWASSKELFDESWDLYIAYYNQQSGLLFIHSSAKDGLVKRLVKLVADNALQVKGEHVFRSLAGLKRLKLQNVGLNKNKKGLRYSMHTGTEINDQIPDIEANRATKSNIFGKGYENGELVSIGCSYKGKVWAMDSDSLDKWIAWCDNIGSKILDDSIDTNKVMKTAMQTEELLEYPDIAPLSVEWPVELLRKNEAKVTVKSKDWEENLINCELIPAEHQKSDKKSLNLFFKTQYGLSPITAKITSLGEVTFTLQDSLDITFGEQTFKLSEFFNEYPPTIFMCDTSIIDGGFRYYPNEEYVYKYDINNTEVWDWDGVDISVESQTHSKIIHSIQYHTIQKIKESYDFIFDDDGAGEVADIVAIKNIDNRKLVIDLFHCKYCSKQNGVATPGGRVDDVYQVAGQAEKSIKWFADKEGLILRLIERERTRLNQGKTSRIDKGKFEDLIYLAKIARYSDFKLGVAIVQPAISKALISNAQLTILGATAAYIDEVTGVKLRVIINK</sequence>
<dbReference type="GO" id="GO:0005524">
    <property type="term" value="F:ATP binding"/>
    <property type="evidence" value="ECO:0007669"/>
    <property type="project" value="InterPro"/>
</dbReference>
<dbReference type="AlphaFoldDB" id="A0A329VCR3"/>
<dbReference type="Proteomes" id="UP000250870">
    <property type="component" value="Unassembled WGS sequence"/>
</dbReference>
<dbReference type="Gene3D" id="3.40.50.300">
    <property type="entry name" value="P-loop containing nucleotide triphosphate hydrolases"/>
    <property type="match status" value="2"/>
</dbReference>
<evidence type="ECO:0000313" key="4">
    <source>
        <dbReference type="Proteomes" id="UP000250870"/>
    </source>
</evidence>
<keyword evidence="3" id="KW-0378">Hydrolase</keyword>
<accession>A0A329VCR3</accession>
<dbReference type="CDD" id="cd17926">
    <property type="entry name" value="DEXHc_RE"/>
    <property type="match status" value="1"/>
</dbReference>
<feature type="domain" description="Helicase C-terminal" evidence="2">
    <location>
        <begin position="269"/>
        <end position="408"/>
    </location>
</feature>
<dbReference type="EMBL" id="NSCI01000029">
    <property type="protein sequence ID" value="RAW86750.1"/>
    <property type="molecule type" value="Genomic_DNA"/>
</dbReference>
<dbReference type="RefSeq" id="WP_113026652.1">
    <property type="nucleotide sequence ID" value="NZ_CAWNWQ010000029.1"/>
</dbReference>
<dbReference type="PROSITE" id="PS51192">
    <property type="entry name" value="HELICASE_ATP_BIND_1"/>
    <property type="match status" value="1"/>
</dbReference>
<dbReference type="CDD" id="cd18785">
    <property type="entry name" value="SF2_C"/>
    <property type="match status" value="1"/>
</dbReference>
<organism evidence="3 4">
    <name type="scientific">Photorhabdus laumondii subsp. clarkei</name>
    <dbReference type="NCBI Taxonomy" id="2029685"/>
    <lineage>
        <taxon>Bacteria</taxon>
        <taxon>Pseudomonadati</taxon>
        <taxon>Pseudomonadota</taxon>
        <taxon>Gammaproteobacteria</taxon>
        <taxon>Enterobacterales</taxon>
        <taxon>Morganellaceae</taxon>
        <taxon>Photorhabdus</taxon>
    </lineage>
</organism>
<keyword evidence="3" id="KW-0067">ATP-binding</keyword>
<dbReference type="InterPro" id="IPR006935">
    <property type="entry name" value="Helicase/UvrB_N"/>
</dbReference>
<dbReference type="InterPro" id="IPR001650">
    <property type="entry name" value="Helicase_C-like"/>
</dbReference>
<comment type="caution">
    <text evidence="3">The sequence shown here is derived from an EMBL/GenBank/DDBJ whole genome shotgun (WGS) entry which is preliminary data.</text>
</comment>
<dbReference type="SUPFAM" id="SSF52540">
    <property type="entry name" value="P-loop containing nucleoside triphosphate hydrolases"/>
    <property type="match status" value="1"/>
</dbReference>
<dbReference type="SMART" id="SM00487">
    <property type="entry name" value="DEXDc"/>
    <property type="match status" value="1"/>
</dbReference>
<dbReference type="PANTHER" id="PTHR47396:SF1">
    <property type="entry name" value="ATP-DEPENDENT HELICASE IRC3-RELATED"/>
    <property type="match status" value="1"/>
</dbReference>
<evidence type="ECO:0000259" key="2">
    <source>
        <dbReference type="PROSITE" id="PS51194"/>
    </source>
</evidence>
<protein>
    <submittedName>
        <fullName evidence="3">Helicase</fullName>
    </submittedName>
</protein>
<evidence type="ECO:0000313" key="3">
    <source>
        <dbReference type="EMBL" id="RAW86750.1"/>
    </source>
</evidence>
<dbReference type="Pfam" id="PF00271">
    <property type="entry name" value="Helicase_C"/>
    <property type="match status" value="1"/>
</dbReference>
<dbReference type="SMART" id="SM00490">
    <property type="entry name" value="HELICc"/>
    <property type="match status" value="1"/>
</dbReference>
<dbReference type="InterPro" id="IPR050742">
    <property type="entry name" value="Helicase_Restrict-Modif_Enz"/>
</dbReference>
<dbReference type="GO" id="GO:0003677">
    <property type="term" value="F:DNA binding"/>
    <property type="evidence" value="ECO:0007669"/>
    <property type="project" value="InterPro"/>
</dbReference>
<name>A0A329VCR3_9GAMM</name>